<evidence type="ECO:0000256" key="1">
    <source>
        <dbReference type="RuleBase" id="RU362001"/>
    </source>
</evidence>
<dbReference type="InterPro" id="IPR036689">
    <property type="entry name" value="ESAT-6-like_sf"/>
</dbReference>
<evidence type="ECO:0000313" key="3">
    <source>
        <dbReference type="Proteomes" id="UP000824175"/>
    </source>
</evidence>
<dbReference type="AlphaFoldDB" id="A0A9D1HNU7"/>
<accession>A0A9D1HNU7</accession>
<dbReference type="Pfam" id="PF06013">
    <property type="entry name" value="WXG100"/>
    <property type="match status" value="1"/>
</dbReference>
<proteinExistence type="inferred from homology"/>
<dbReference type="InterPro" id="IPR010310">
    <property type="entry name" value="T7SS_ESAT-6-like"/>
</dbReference>
<name>A0A9D1HNU7_9FIRM</name>
<organism evidence="2 3">
    <name type="scientific">Candidatus Fimiplasma intestinipullorum</name>
    <dbReference type="NCBI Taxonomy" id="2840825"/>
    <lineage>
        <taxon>Bacteria</taxon>
        <taxon>Bacillati</taxon>
        <taxon>Bacillota</taxon>
        <taxon>Clostridia</taxon>
        <taxon>Eubacteriales</taxon>
        <taxon>Candidatus Fimiplasma</taxon>
    </lineage>
</organism>
<dbReference type="Proteomes" id="UP000824175">
    <property type="component" value="Unassembled WGS sequence"/>
</dbReference>
<dbReference type="EMBL" id="DVMJ01000050">
    <property type="protein sequence ID" value="HIU13516.1"/>
    <property type="molecule type" value="Genomic_DNA"/>
</dbReference>
<sequence length="98" mass="10889">MAVIQIDTDILRQASSQITDKLNELQTLNASLNTIIGAIAEGWSGQASTQYHALMKNYAKQANQFQPVFQELKKYADETVNSFEDLDASCSSKIEQAF</sequence>
<gene>
    <name evidence="2" type="ORF">IAD15_05545</name>
</gene>
<comment type="caution">
    <text evidence="2">The sequence shown here is derived from an EMBL/GenBank/DDBJ whole genome shotgun (WGS) entry which is preliminary data.</text>
</comment>
<evidence type="ECO:0000313" key="2">
    <source>
        <dbReference type="EMBL" id="HIU13516.1"/>
    </source>
</evidence>
<comment type="similarity">
    <text evidence="1">Belongs to the WXG100 family.</text>
</comment>
<dbReference type="NCBIfam" id="TIGR03930">
    <property type="entry name" value="WXG100_ESAT6"/>
    <property type="match status" value="1"/>
</dbReference>
<protein>
    <recommendedName>
        <fullName evidence="1">ESAT-6-like protein</fullName>
    </recommendedName>
</protein>
<reference evidence="2" key="1">
    <citation type="submission" date="2020-10" db="EMBL/GenBank/DDBJ databases">
        <authorList>
            <person name="Gilroy R."/>
        </authorList>
    </citation>
    <scope>NUCLEOTIDE SEQUENCE</scope>
    <source>
        <strain evidence="2">CHK195-11698</strain>
    </source>
</reference>
<reference evidence="2" key="2">
    <citation type="journal article" date="2021" name="PeerJ">
        <title>Extensive microbial diversity within the chicken gut microbiome revealed by metagenomics and culture.</title>
        <authorList>
            <person name="Gilroy R."/>
            <person name="Ravi A."/>
            <person name="Getino M."/>
            <person name="Pursley I."/>
            <person name="Horton D.L."/>
            <person name="Alikhan N.F."/>
            <person name="Baker D."/>
            <person name="Gharbi K."/>
            <person name="Hall N."/>
            <person name="Watson M."/>
            <person name="Adriaenssens E.M."/>
            <person name="Foster-Nyarko E."/>
            <person name="Jarju S."/>
            <person name="Secka A."/>
            <person name="Antonio M."/>
            <person name="Oren A."/>
            <person name="Chaudhuri R.R."/>
            <person name="La Ragione R."/>
            <person name="Hildebrand F."/>
            <person name="Pallen M.J."/>
        </authorList>
    </citation>
    <scope>NUCLEOTIDE SEQUENCE</scope>
    <source>
        <strain evidence="2">CHK195-11698</strain>
    </source>
</reference>
<dbReference type="Gene3D" id="1.10.287.1060">
    <property type="entry name" value="ESAT-6-like"/>
    <property type="match status" value="1"/>
</dbReference>
<dbReference type="SUPFAM" id="SSF140453">
    <property type="entry name" value="EsxAB dimer-like"/>
    <property type="match status" value="1"/>
</dbReference>